<dbReference type="AlphaFoldDB" id="A0AAD4QME1"/>
<dbReference type="Proteomes" id="UP001203297">
    <property type="component" value="Unassembled WGS sequence"/>
</dbReference>
<comment type="caution">
    <text evidence="2">The sequence shown here is derived from an EMBL/GenBank/DDBJ whole genome shotgun (WGS) entry which is preliminary data.</text>
</comment>
<sequence>MPVPFPHAGYSEDAQRHVRVLFGGEYIIDTHKAKLVWEHPYYPYYYFHSSDLSERFLRNPKHGEKYMIYDLIVADRTAEEAVTVYTEGDFKNLVDAWLEEDEEIYIHPKDPYKRIDIRQSSHHVRIEIDGIELANTTKPRLLFETGLPVRTYIPKGDGIANYYDVNLPSGKKKGLVWWYRAPFPESVEIKGYIAFYDEKVDVFVDGKKVERPNA</sequence>
<feature type="domain" description="DUF427" evidence="1">
    <location>
        <begin position="18"/>
        <end position="87"/>
    </location>
</feature>
<accession>A0AAD4QME1</accession>
<proteinExistence type="predicted"/>
<dbReference type="PANTHER" id="PTHR34310">
    <property type="entry name" value="DUF427 DOMAIN PROTEIN (AFU_ORTHOLOGUE AFUA_3G02220)"/>
    <property type="match status" value="1"/>
</dbReference>
<evidence type="ECO:0000313" key="3">
    <source>
        <dbReference type="Proteomes" id="UP001203297"/>
    </source>
</evidence>
<evidence type="ECO:0000259" key="1">
    <source>
        <dbReference type="Pfam" id="PF04248"/>
    </source>
</evidence>
<protein>
    <recommendedName>
        <fullName evidence="1">DUF427 domain-containing protein</fullName>
    </recommendedName>
</protein>
<name>A0AAD4QME1_9AGAM</name>
<reference evidence="2" key="1">
    <citation type="journal article" date="2022" name="New Phytol.">
        <title>Evolutionary transition to the ectomycorrhizal habit in the genomes of a hyperdiverse lineage of mushroom-forming fungi.</title>
        <authorList>
            <person name="Looney B."/>
            <person name="Miyauchi S."/>
            <person name="Morin E."/>
            <person name="Drula E."/>
            <person name="Courty P.E."/>
            <person name="Kohler A."/>
            <person name="Kuo A."/>
            <person name="LaButti K."/>
            <person name="Pangilinan J."/>
            <person name="Lipzen A."/>
            <person name="Riley R."/>
            <person name="Andreopoulos W."/>
            <person name="He G."/>
            <person name="Johnson J."/>
            <person name="Nolan M."/>
            <person name="Tritt A."/>
            <person name="Barry K.W."/>
            <person name="Grigoriev I.V."/>
            <person name="Nagy L.G."/>
            <person name="Hibbett D."/>
            <person name="Henrissat B."/>
            <person name="Matheny P.B."/>
            <person name="Labbe J."/>
            <person name="Martin F.M."/>
        </authorList>
    </citation>
    <scope>NUCLEOTIDE SEQUENCE</scope>
    <source>
        <strain evidence="2">BPL690</strain>
    </source>
</reference>
<feature type="domain" description="DUF427" evidence="1">
    <location>
        <begin position="158"/>
        <end position="198"/>
    </location>
</feature>
<dbReference type="InterPro" id="IPR038694">
    <property type="entry name" value="DUF427_sf"/>
</dbReference>
<dbReference type="EMBL" id="WTXG01000008">
    <property type="protein sequence ID" value="KAI0303717.1"/>
    <property type="molecule type" value="Genomic_DNA"/>
</dbReference>
<keyword evidence="3" id="KW-1185">Reference proteome</keyword>
<organism evidence="2 3">
    <name type="scientific">Multifurca ochricompacta</name>
    <dbReference type="NCBI Taxonomy" id="376703"/>
    <lineage>
        <taxon>Eukaryota</taxon>
        <taxon>Fungi</taxon>
        <taxon>Dikarya</taxon>
        <taxon>Basidiomycota</taxon>
        <taxon>Agaricomycotina</taxon>
        <taxon>Agaricomycetes</taxon>
        <taxon>Russulales</taxon>
        <taxon>Russulaceae</taxon>
        <taxon>Multifurca</taxon>
    </lineage>
</organism>
<dbReference type="InterPro" id="IPR007361">
    <property type="entry name" value="DUF427"/>
</dbReference>
<gene>
    <name evidence="2" type="ORF">B0F90DRAFT_1809436</name>
</gene>
<dbReference type="PANTHER" id="PTHR34310:SF9">
    <property type="entry name" value="BLR5716 PROTEIN"/>
    <property type="match status" value="1"/>
</dbReference>
<dbReference type="Pfam" id="PF04248">
    <property type="entry name" value="NTP_transf_9"/>
    <property type="match status" value="3"/>
</dbReference>
<feature type="domain" description="DUF427" evidence="1">
    <location>
        <begin position="124"/>
        <end position="157"/>
    </location>
</feature>
<evidence type="ECO:0000313" key="2">
    <source>
        <dbReference type="EMBL" id="KAI0303717.1"/>
    </source>
</evidence>
<dbReference type="Gene3D" id="2.170.150.40">
    <property type="entry name" value="Domain of unknown function (DUF427)"/>
    <property type="match status" value="3"/>
</dbReference>